<dbReference type="AlphaFoldDB" id="A0A2Z6LS53"/>
<protein>
    <submittedName>
        <fullName evidence="1">Uncharacterized protein</fullName>
    </submittedName>
</protein>
<evidence type="ECO:0000313" key="1">
    <source>
        <dbReference type="EMBL" id="GAU19301.1"/>
    </source>
</evidence>
<organism evidence="1 2">
    <name type="scientific">Trifolium subterraneum</name>
    <name type="common">Subterranean clover</name>
    <dbReference type="NCBI Taxonomy" id="3900"/>
    <lineage>
        <taxon>Eukaryota</taxon>
        <taxon>Viridiplantae</taxon>
        <taxon>Streptophyta</taxon>
        <taxon>Embryophyta</taxon>
        <taxon>Tracheophyta</taxon>
        <taxon>Spermatophyta</taxon>
        <taxon>Magnoliopsida</taxon>
        <taxon>eudicotyledons</taxon>
        <taxon>Gunneridae</taxon>
        <taxon>Pentapetalae</taxon>
        <taxon>rosids</taxon>
        <taxon>fabids</taxon>
        <taxon>Fabales</taxon>
        <taxon>Fabaceae</taxon>
        <taxon>Papilionoideae</taxon>
        <taxon>50 kb inversion clade</taxon>
        <taxon>NPAAA clade</taxon>
        <taxon>Hologalegina</taxon>
        <taxon>IRL clade</taxon>
        <taxon>Trifolieae</taxon>
        <taxon>Trifolium</taxon>
    </lineage>
</organism>
<dbReference type="EMBL" id="DF973197">
    <property type="protein sequence ID" value="GAU19301.1"/>
    <property type="molecule type" value="Genomic_DNA"/>
</dbReference>
<sequence>MLFLKRPSGVLRFYLISDLSLSHSRNTYYIKELTTNSPQDCPPLFRKDERERIEEEYRNDDAYLFDSLSWPCPREDLV</sequence>
<reference evidence="2" key="1">
    <citation type="journal article" date="2017" name="Front. Plant Sci.">
        <title>Climate Clever Clovers: New Paradigm to Reduce the Environmental Footprint of Ruminants by Breeding Low Methanogenic Forages Utilizing Haplotype Variation.</title>
        <authorList>
            <person name="Kaur P."/>
            <person name="Appels R."/>
            <person name="Bayer P.E."/>
            <person name="Keeble-Gagnere G."/>
            <person name="Wang J."/>
            <person name="Hirakawa H."/>
            <person name="Shirasawa K."/>
            <person name="Vercoe P."/>
            <person name="Stefanova K."/>
            <person name="Durmic Z."/>
            <person name="Nichols P."/>
            <person name="Revell C."/>
            <person name="Isobe S.N."/>
            <person name="Edwards D."/>
            <person name="Erskine W."/>
        </authorList>
    </citation>
    <scope>NUCLEOTIDE SEQUENCE [LARGE SCALE GENOMIC DNA]</scope>
    <source>
        <strain evidence="2">cv. Daliak</strain>
    </source>
</reference>
<gene>
    <name evidence="1" type="ORF">TSUD_335870</name>
</gene>
<proteinExistence type="predicted"/>
<accession>A0A2Z6LS53</accession>
<dbReference type="Proteomes" id="UP000242715">
    <property type="component" value="Unassembled WGS sequence"/>
</dbReference>
<evidence type="ECO:0000313" key="2">
    <source>
        <dbReference type="Proteomes" id="UP000242715"/>
    </source>
</evidence>
<name>A0A2Z6LS53_TRISU</name>
<keyword evidence="2" id="KW-1185">Reference proteome</keyword>